<protein>
    <submittedName>
        <fullName evidence="1">Uncharacterized protein</fullName>
    </submittedName>
</protein>
<name>A0A845GGX5_9BURK</name>
<reference evidence="1" key="1">
    <citation type="submission" date="2019-12" db="EMBL/GenBank/DDBJ databases">
        <title>Novel species isolated from a subtropical stream in China.</title>
        <authorList>
            <person name="Lu H."/>
        </authorList>
    </citation>
    <scope>NUCLEOTIDE SEQUENCE [LARGE SCALE GENOMIC DNA]</scope>
    <source>
        <strain evidence="1">FT81W</strain>
    </source>
</reference>
<dbReference type="RefSeq" id="WP_161082027.1">
    <property type="nucleotide sequence ID" value="NZ_WWCX01000001.1"/>
</dbReference>
<comment type="caution">
    <text evidence="1">The sequence shown here is derived from an EMBL/GenBank/DDBJ whole genome shotgun (WGS) entry which is preliminary data.</text>
</comment>
<organism evidence="1 2">
    <name type="scientific">Duganella vulcania</name>
    <dbReference type="NCBI Taxonomy" id="2692166"/>
    <lineage>
        <taxon>Bacteria</taxon>
        <taxon>Pseudomonadati</taxon>
        <taxon>Pseudomonadota</taxon>
        <taxon>Betaproteobacteria</taxon>
        <taxon>Burkholderiales</taxon>
        <taxon>Oxalobacteraceae</taxon>
        <taxon>Telluria group</taxon>
        <taxon>Duganella</taxon>
    </lineage>
</organism>
<accession>A0A845GGX5</accession>
<dbReference type="EMBL" id="WWCX01000001">
    <property type="protein sequence ID" value="MYM92770.1"/>
    <property type="molecule type" value="Genomic_DNA"/>
</dbReference>
<dbReference type="Proteomes" id="UP000447355">
    <property type="component" value="Unassembled WGS sequence"/>
</dbReference>
<sequence length="177" mass="20122">MKDRIELAIPVPPMFERAMWYAGDATLVGFYWDCIFDDCVMVDGHSDQIASRNSWSVFCEHPKIAPTLESFAFGNRDYHARNILILDRQKRRFFVMEHDEGEAMIRELAPRHYARSELMRGTATQLTVAARDGKHVLDRPLISKDLAAEIIHSSSGLEKAMVAWLDAGSQPSSAWHS</sequence>
<proteinExistence type="predicted"/>
<dbReference type="AlphaFoldDB" id="A0A845GGX5"/>
<gene>
    <name evidence="1" type="ORF">GTP90_02710</name>
</gene>
<evidence type="ECO:0000313" key="1">
    <source>
        <dbReference type="EMBL" id="MYM92770.1"/>
    </source>
</evidence>
<evidence type="ECO:0000313" key="2">
    <source>
        <dbReference type="Proteomes" id="UP000447355"/>
    </source>
</evidence>